<dbReference type="InterPro" id="IPR027417">
    <property type="entry name" value="P-loop_NTPase"/>
</dbReference>
<keyword evidence="4" id="KW-1185">Reference proteome</keyword>
<dbReference type="PANTHER" id="PTHR47691:SF3">
    <property type="entry name" value="HTH-TYPE TRANSCRIPTIONAL REGULATOR RV0890C-RELATED"/>
    <property type="match status" value="1"/>
</dbReference>
<dbReference type="PRINTS" id="PR00364">
    <property type="entry name" value="DISEASERSIST"/>
</dbReference>
<evidence type="ECO:0000256" key="1">
    <source>
        <dbReference type="PROSITE-ProRule" id="PRU00339"/>
    </source>
</evidence>
<dbReference type="InterPro" id="IPR011990">
    <property type="entry name" value="TPR-like_helical_dom_sf"/>
</dbReference>
<sequence length="707" mass="76730">MPGAPGDGTNNQFGGTAENVAMFRYAGSVTMTTQQFAPPPQQRSWAVAAPEGTFTDRADILARIGAVAKADRETAAVVVLTGAAGVGKTAVLHRCAALLRPHFEFAVTADFGPLWPQGGVSLSDALAGMLTELYVDQRWIPATLADRRKRYLSLTEGEKVLVLLDNVHHAAEVLALIPNSRHALVLAASEFSLDDMNVPEESDLAVRADLTPLSGLPEDDAVELLAKICGPARDLGDEGQVRELVGLLGGSPVDLRVAGGRLKTRKTLEVGHLIEELTEELRRAPEEAPRGALGSTNRFDPAYRWLSAPAARMYRLLGALAAPAVPIRIIAAALGVPGEEAGLLADELLRVYLVEELPTGFRLPGAIRRHAHRVARQAADESEAMVEEAVKAWVADAADADYAVNANRLRVTDARRAGREPLCTSSRAAMDWFAANHDALLAVLRTADAGHWDEQTWQLFEAMWPFYSTHKLLHAWREAGALAVKAARRSGPPRVEARIRCYLSRAYVELGEFESAHTELVRARELTEHDEEVKYFASVLDFLGKAKYVEGEFAEALAVYRESLRLHEQIEDRRGIALQSQFVGRCLGELGEHVAALAAFDRADELLADSGDARTLSQIATSRAAVLVALGRDAGAVASLHRAVEIAGALGTVALIDKPLELLADLAHRYGDAEAERTYLRQVCELHDRTGSPRAAEFRRRLDSLTS</sequence>
<dbReference type="SUPFAM" id="SSF48452">
    <property type="entry name" value="TPR-like"/>
    <property type="match status" value="2"/>
</dbReference>
<dbReference type="Gene3D" id="1.25.40.10">
    <property type="entry name" value="Tetratricopeptide repeat domain"/>
    <property type="match status" value="1"/>
</dbReference>
<dbReference type="PANTHER" id="PTHR47691">
    <property type="entry name" value="REGULATOR-RELATED"/>
    <property type="match status" value="1"/>
</dbReference>
<dbReference type="SMART" id="SM00028">
    <property type="entry name" value="TPR"/>
    <property type="match status" value="4"/>
</dbReference>
<organism evidence="3 4">
    <name type="scientific">Amycolatopsis minnesotensis</name>
    <dbReference type="NCBI Taxonomy" id="337894"/>
    <lineage>
        <taxon>Bacteria</taxon>
        <taxon>Bacillati</taxon>
        <taxon>Actinomycetota</taxon>
        <taxon>Actinomycetes</taxon>
        <taxon>Pseudonocardiales</taxon>
        <taxon>Pseudonocardiaceae</taxon>
        <taxon>Amycolatopsis</taxon>
    </lineage>
</organism>
<keyword evidence="1" id="KW-0802">TPR repeat</keyword>
<protein>
    <recommendedName>
        <fullName evidence="2">AAA+ ATPase domain-containing protein</fullName>
    </recommendedName>
</protein>
<dbReference type="InterPro" id="IPR003593">
    <property type="entry name" value="AAA+_ATPase"/>
</dbReference>
<evidence type="ECO:0000259" key="2">
    <source>
        <dbReference type="SMART" id="SM00382"/>
    </source>
</evidence>
<dbReference type="SUPFAM" id="SSF52540">
    <property type="entry name" value="P-loop containing nucleoside triphosphate hydrolases"/>
    <property type="match status" value="1"/>
</dbReference>
<proteinExistence type="predicted"/>
<evidence type="ECO:0000313" key="3">
    <source>
        <dbReference type="EMBL" id="GAA1973242.1"/>
    </source>
</evidence>
<reference evidence="3 4" key="1">
    <citation type="journal article" date="2019" name="Int. J. Syst. Evol. Microbiol.">
        <title>The Global Catalogue of Microorganisms (GCM) 10K type strain sequencing project: providing services to taxonomists for standard genome sequencing and annotation.</title>
        <authorList>
            <consortium name="The Broad Institute Genomics Platform"/>
            <consortium name="The Broad Institute Genome Sequencing Center for Infectious Disease"/>
            <person name="Wu L."/>
            <person name="Ma J."/>
        </authorList>
    </citation>
    <scope>NUCLEOTIDE SEQUENCE [LARGE SCALE GENOMIC DNA]</scope>
    <source>
        <strain evidence="3 4">JCM 14545</strain>
    </source>
</reference>
<feature type="domain" description="AAA+ ATPase" evidence="2">
    <location>
        <begin position="74"/>
        <end position="355"/>
    </location>
</feature>
<evidence type="ECO:0000313" key="4">
    <source>
        <dbReference type="Proteomes" id="UP001501116"/>
    </source>
</evidence>
<dbReference type="Proteomes" id="UP001501116">
    <property type="component" value="Unassembled WGS sequence"/>
</dbReference>
<dbReference type="PROSITE" id="PS50005">
    <property type="entry name" value="TPR"/>
    <property type="match status" value="1"/>
</dbReference>
<feature type="repeat" description="TPR" evidence="1">
    <location>
        <begin position="537"/>
        <end position="570"/>
    </location>
</feature>
<gene>
    <name evidence="3" type="ORF">GCM10009754_55030</name>
</gene>
<dbReference type="InterPro" id="IPR019734">
    <property type="entry name" value="TPR_rpt"/>
</dbReference>
<accession>A0ABN2RQQ7</accession>
<dbReference type="RefSeq" id="WP_344424923.1">
    <property type="nucleotide sequence ID" value="NZ_BAAANN010000024.1"/>
</dbReference>
<name>A0ABN2RQQ7_9PSEU</name>
<dbReference type="Gene3D" id="3.40.50.300">
    <property type="entry name" value="P-loop containing nucleotide triphosphate hydrolases"/>
    <property type="match status" value="1"/>
</dbReference>
<dbReference type="SMART" id="SM00382">
    <property type="entry name" value="AAA"/>
    <property type="match status" value="1"/>
</dbReference>
<comment type="caution">
    <text evidence="3">The sequence shown here is derived from an EMBL/GenBank/DDBJ whole genome shotgun (WGS) entry which is preliminary data.</text>
</comment>
<dbReference type="EMBL" id="BAAANN010000024">
    <property type="protein sequence ID" value="GAA1973242.1"/>
    <property type="molecule type" value="Genomic_DNA"/>
</dbReference>